<organism evidence="2 3">
    <name type="scientific">Candidatus Avitreponema avistercoris</name>
    <dbReference type="NCBI Taxonomy" id="2840705"/>
    <lineage>
        <taxon>Bacteria</taxon>
        <taxon>Pseudomonadati</taxon>
        <taxon>Spirochaetota</taxon>
        <taxon>Spirochaetia</taxon>
        <taxon>Spirochaetales</taxon>
        <taxon>Candidatus Avitreponema</taxon>
    </lineage>
</organism>
<dbReference type="SUPFAM" id="SSF48452">
    <property type="entry name" value="TPR-like"/>
    <property type="match status" value="1"/>
</dbReference>
<evidence type="ECO:0000313" key="3">
    <source>
        <dbReference type="Proteomes" id="UP000823616"/>
    </source>
</evidence>
<dbReference type="PANTHER" id="PTHR12558:SF13">
    <property type="entry name" value="CELL DIVISION CYCLE PROTEIN 27 HOMOLOG"/>
    <property type="match status" value="1"/>
</dbReference>
<dbReference type="EMBL" id="JADIMS010000153">
    <property type="protein sequence ID" value="MBO8451066.1"/>
    <property type="molecule type" value="Genomic_DNA"/>
</dbReference>
<dbReference type="Proteomes" id="UP000823616">
    <property type="component" value="Unassembled WGS sequence"/>
</dbReference>
<evidence type="ECO:0000256" key="1">
    <source>
        <dbReference type="PROSITE-ProRule" id="PRU00339"/>
    </source>
</evidence>
<protein>
    <submittedName>
        <fullName evidence="2">Tetratricopeptide repeat protein</fullName>
    </submittedName>
</protein>
<evidence type="ECO:0000313" key="2">
    <source>
        <dbReference type="EMBL" id="MBO8451066.1"/>
    </source>
</evidence>
<gene>
    <name evidence="2" type="ORF">IAA96_08185</name>
</gene>
<dbReference type="PANTHER" id="PTHR12558">
    <property type="entry name" value="CELL DIVISION CYCLE 16,23,27"/>
    <property type="match status" value="1"/>
</dbReference>
<sequence length="180" mass="19296">MLTLPDSPAFLNASAVLLAAEGSHKEAIACFFQGLRLDPQNPVLWFNLAMSYRAVGELEGAKTALGHAVAADATDSDTLDTLGVVFHESGQDAPAETCFRMALELDPCNGQAWNNFGVLAFSQKKYREAARAFETAVSFLPAGDSTDALINLRDTYGEIGETEKEARCAAMLKTMGVDQT</sequence>
<proteinExistence type="predicted"/>
<dbReference type="SMART" id="SM00028">
    <property type="entry name" value="TPR"/>
    <property type="match status" value="4"/>
</dbReference>
<reference evidence="2" key="2">
    <citation type="journal article" date="2021" name="PeerJ">
        <title>Extensive microbial diversity within the chicken gut microbiome revealed by metagenomics and culture.</title>
        <authorList>
            <person name="Gilroy R."/>
            <person name="Ravi A."/>
            <person name="Getino M."/>
            <person name="Pursley I."/>
            <person name="Horton D.L."/>
            <person name="Alikhan N.F."/>
            <person name="Baker D."/>
            <person name="Gharbi K."/>
            <person name="Hall N."/>
            <person name="Watson M."/>
            <person name="Adriaenssens E.M."/>
            <person name="Foster-Nyarko E."/>
            <person name="Jarju S."/>
            <person name="Secka A."/>
            <person name="Antonio M."/>
            <person name="Oren A."/>
            <person name="Chaudhuri R.R."/>
            <person name="La Ragione R."/>
            <person name="Hildebrand F."/>
            <person name="Pallen M.J."/>
        </authorList>
    </citation>
    <scope>NUCLEOTIDE SEQUENCE</scope>
    <source>
        <strain evidence="2">B3-4054</strain>
    </source>
</reference>
<feature type="repeat" description="TPR" evidence="1">
    <location>
        <begin position="110"/>
        <end position="143"/>
    </location>
</feature>
<dbReference type="Pfam" id="PF14559">
    <property type="entry name" value="TPR_19"/>
    <property type="match status" value="1"/>
</dbReference>
<dbReference type="AlphaFoldDB" id="A0A9D9HGY5"/>
<dbReference type="PROSITE" id="PS50005">
    <property type="entry name" value="TPR"/>
    <property type="match status" value="2"/>
</dbReference>
<feature type="repeat" description="TPR" evidence="1">
    <location>
        <begin position="76"/>
        <end position="109"/>
    </location>
</feature>
<dbReference type="InterPro" id="IPR011990">
    <property type="entry name" value="TPR-like_helical_dom_sf"/>
</dbReference>
<dbReference type="Gene3D" id="1.25.40.10">
    <property type="entry name" value="Tetratricopeptide repeat domain"/>
    <property type="match status" value="1"/>
</dbReference>
<keyword evidence="1" id="KW-0802">TPR repeat</keyword>
<reference evidence="2" key="1">
    <citation type="submission" date="2020-10" db="EMBL/GenBank/DDBJ databases">
        <authorList>
            <person name="Gilroy R."/>
        </authorList>
    </citation>
    <scope>NUCLEOTIDE SEQUENCE</scope>
    <source>
        <strain evidence="2">B3-4054</strain>
    </source>
</reference>
<accession>A0A9D9HGY5</accession>
<comment type="caution">
    <text evidence="2">The sequence shown here is derived from an EMBL/GenBank/DDBJ whole genome shotgun (WGS) entry which is preliminary data.</text>
</comment>
<name>A0A9D9HGY5_9SPIR</name>
<dbReference type="Pfam" id="PF13432">
    <property type="entry name" value="TPR_16"/>
    <property type="match status" value="1"/>
</dbReference>
<dbReference type="InterPro" id="IPR019734">
    <property type="entry name" value="TPR_rpt"/>
</dbReference>